<dbReference type="InterPro" id="IPR001867">
    <property type="entry name" value="OmpR/PhoB-type_DNA-bd"/>
</dbReference>
<dbReference type="SMART" id="SM00862">
    <property type="entry name" value="Trans_reg_C"/>
    <property type="match status" value="1"/>
</dbReference>
<dbReference type="InterPro" id="IPR036388">
    <property type="entry name" value="WH-like_DNA-bd_sf"/>
</dbReference>
<sequence length="231" mass="24800">MASSASSVRYSMTKHILMVQADELLARSLADQLTAQGYLVAAAPSVTRIDQWLAGKAIDLLLLDAQSVDDTLPAVCQTMRAALGPCPIVVLGVGREGEAALKAAGADACLAKPYRFAELLQHLQDRLRDPPAGGEIAIGAFRLHPIARHLTDDAGRRIHLTEKETAILAYLHRAGARVVSRDELLGQVWGYSNAVSTHTVETHIYRLRRKLAGTAGAEALLSTMAGGYRLN</sequence>
<keyword evidence="9" id="KW-1185">Reference proteome</keyword>
<feature type="domain" description="OmpR/PhoB-type" evidence="7">
    <location>
        <begin position="133"/>
        <end position="231"/>
    </location>
</feature>
<keyword evidence="1 4" id="KW-0597">Phosphoprotein</keyword>
<dbReference type="PANTHER" id="PTHR48111:SF40">
    <property type="entry name" value="PHOSPHATE REGULON TRANSCRIPTIONAL REGULATORY PROTEIN PHOB"/>
    <property type="match status" value="1"/>
</dbReference>
<evidence type="ECO:0000256" key="4">
    <source>
        <dbReference type="PROSITE-ProRule" id="PRU00169"/>
    </source>
</evidence>
<dbReference type="GO" id="GO:0000156">
    <property type="term" value="F:phosphorelay response regulator activity"/>
    <property type="evidence" value="ECO:0007669"/>
    <property type="project" value="TreeGrafter"/>
</dbReference>
<dbReference type="CDD" id="cd00383">
    <property type="entry name" value="trans_reg_C"/>
    <property type="match status" value="1"/>
</dbReference>
<dbReference type="PANTHER" id="PTHR48111">
    <property type="entry name" value="REGULATOR OF RPOS"/>
    <property type="match status" value="1"/>
</dbReference>
<dbReference type="InterPro" id="IPR001789">
    <property type="entry name" value="Sig_transdc_resp-reg_receiver"/>
</dbReference>
<dbReference type="GO" id="GO:0005829">
    <property type="term" value="C:cytosol"/>
    <property type="evidence" value="ECO:0007669"/>
    <property type="project" value="TreeGrafter"/>
</dbReference>
<evidence type="ECO:0000256" key="1">
    <source>
        <dbReference type="ARBA" id="ARBA00022553"/>
    </source>
</evidence>
<dbReference type="SUPFAM" id="SSF52172">
    <property type="entry name" value="CheY-like"/>
    <property type="match status" value="1"/>
</dbReference>
<feature type="modified residue" description="4-aspartylphosphate" evidence="4">
    <location>
        <position position="64"/>
    </location>
</feature>
<evidence type="ECO:0000259" key="6">
    <source>
        <dbReference type="PROSITE" id="PS50110"/>
    </source>
</evidence>
<keyword evidence="3 5" id="KW-0238">DNA-binding</keyword>
<evidence type="ECO:0000256" key="2">
    <source>
        <dbReference type="ARBA" id="ARBA00023012"/>
    </source>
</evidence>
<dbReference type="Proteomes" id="UP000233293">
    <property type="component" value="Unassembled WGS sequence"/>
</dbReference>
<feature type="domain" description="Response regulatory" evidence="6">
    <location>
        <begin position="15"/>
        <end position="127"/>
    </location>
</feature>
<dbReference type="AlphaFoldDB" id="A0A2N3PN28"/>
<organism evidence="8 9">
    <name type="scientific">Telmatospirillum siberiense</name>
    <dbReference type="NCBI Taxonomy" id="382514"/>
    <lineage>
        <taxon>Bacteria</taxon>
        <taxon>Pseudomonadati</taxon>
        <taxon>Pseudomonadota</taxon>
        <taxon>Alphaproteobacteria</taxon>
        <taxon>Rhodospirillales</taxon>
        <taxon>Rhodospirillaceae</taxon>
        <taxon>Telmatospirillum</taxon>
    </lineage>
</organism>
<dbReference type="InterPro" id="IPR039420">
    <property type="entry name" value="WalR-like"/>
</dbReference>
<dbReference type="Pfam" id="PF00486">
    <property type="entry name" value="Trans_reg_C"/>
    <property type="match status" value="1"/>
</dbReference>
<dbReference type="InterPro" id="IPR016032">
    <property type="entry name" value="Sig_transdc_resp-reg_C-effctor"/>
</dbReference>
<evidence type="ECO:0000256" key="3">
    <source>
        <dbReference type="ARBA" id="ARBA00023125"/>
    </source>
</evidence>
<feature type="DNA-binding region" description="OmpR/PhoB-type" evidence="5">
    <location>
        <begin position="133"/>
        <end position="231"/>
    </location>
</feature>
<evidence type="ECO:0000259" key="7">
    <source>
        <dbReference type="PROSITE" id="PS51755"/>
    </source>
</evidence>
<dbReference type="PROSITE" id="PS50110">
    <property type="entry name" value="RESPONSE_REGULATORY"/>
    <property type="match status" value="1"/>
</dbReference>
<dbReference type="GO" id="GO:0006355">
    <property type="term" value="P:regulation of DNA-templated transcription"/>
    <property type="evidence" value="ECO:0007669"/>
    <property type="project" value="InterPro"/>
</dbReference>
<evidence type="ECO:0000256" key="5">
    <source>
        <dbReference type="PROSITE-ProRule" id="PRU01091"/>
    </source>
</evidence>
<dbReference type="Gene3D" id="3.40.50.2300">
    <property type="match status" value="1"/>
</dbReference>
<proteinExistence type="predicted"/>
<accession>A0A2N3PN28</accession>
<dbReference type="Pfam" id="PF00072">
    <property type="entry name" value="Response_reg"/>
    <property type="match status" value="1"/>
</dbReference>
<name>A0A2N3PN28_9PROT</name>
<protein>
    <submittedName>
        <fullName evidence="8">DNA-binding response regulator</fullName>
    </submittedName>
</protein>
<dbReference type="SUPFAM" id="SSF46894">
    <property type="entry name" value="C-terminal effector domain of the bipartite response regulators"/>
    <property type="match status" value="1"/>
</dbReference>
<reference evidence="9" key="1">
    <citation type="submission" date="2017-12" db="EMBL/GenBank/DDBJ databases">
        <title>Draft genome sequence of Telmatospirillum siberiense 26-4b1T, an acidotolerant peatland alphaproteobacterium potentially involved in sulfur cycling.</title>
        <authorList>
            <person name="Hausmann B."/>
            <person name="Pjevac P."/>
            <person name="Schreck K."/>
            <person name="Herbold C.W."/>
            <person name="Daims H."/>
            <person name="Wagner M."/>
            <person name="Pester M."/>
            <person name="Loy A."/>
        </authorList>
    </citation>
    <scope>NUCLEOTIDE SEQUENCE [LARGE SCALE GENOMIC DNA]</scope>
    <source>
        <strain evidence="9">26-4b1</strain>
    </source>
</reference>
<dbReference type="GO" id="GO:0000976">
    <property type="term" value="F:transcription cis-regulatory region binding"/>
    <property type="evidence" value="ECO:0007669"/>
    <property type="project" value="TreeGrafter"/>
</dbReference>
<dbReference type="SMART" id="SM00448">
    <property type="entry name" value="REC"/>
    <property type="match status" value="1"/>
</dbReference>
<dbReference type="InterPro" id="IPR011006">
    <property type="entry name" value="CheY-like_superfamily"/>
</dbReference>
<comment type="caution">
    <text evidence="8">The sequence shown here is derived from an EMBL/GenBank/DDBJ whole genome shotgun (WGS) entry which is preliminary data.</text>
</comment>
<dbReference type="GO" id="GO:0032993">
    <property type="term" value="C:protein-DNA complex"/>
    <property type="evidence" value="ECO:0007669"/>
    <property type="project" value="TreeGrafter"/>
</dbReference>
<dbReference type="PROSITE" id="PS51755">
    <property type="entry name" value="OMPR_PHOB"/>
    <property type="match status" value="1"/>
</dbReference>
<dbReference type="EMBL" id="PIUM01000044">
    <property type="protein sequence ID" value="PKU21790.1"/>
    <property type="molecule type" value="Genomic_DNA"/>
</dbReference>
<dbReference type="Gene3D" id="1.10.10.10">
    <property type="entry name" value="Winged helix-like DNA-binding domain superfamily/Winged helix DNA-binding domain"/>
    <property type="match status" value="1"/>
</dbReference>
<evidence type="ECO:0000313" key="8">
    <source>
        <dbReference type="EMBL" id="PKU21790.1"/>
    </source>
</evidence>
<evidence type="ECO:0000313" key="9">
    <source>
        <dbReference type="Proteomes" id="UP000233293"/>
    </source>
</evidence>
<keyword evidence="2" id="KW-0902">Two-component regulatory system</keyword>
<gene>
    <name evidence="8" type="ORF">CWS72_25090</name>
</gene>